<keyword evidence="7" id="KW-0732">Signal</keyword>
<proteinExistence type="inferred from homology"/>
<dbReference type="InterPro" id="IPR024607">
    <property type="entry name" value="Sulfatase_CS"/>
</dbReference>
<dbReference type="InterPro" id="IPR047115">
    <property type="entry name" value="ARSB"/>
</dbReference>
<accession>A0AAN9B552</accession>
<keyword evidence="6" id="KW-0325">Glycoprotein</keyword>
<sequence length="518" mass="58230">MEAHRGMVPRLVCCVVVILASATRANCKPPHIVFIVADDLGWNDVGWNNPKMATPNLNRLAKQGVILGSAYVQPICSPSRASFMTGYFPIRLGLQQKSIRPHSSKRIPRNITIIPEVLKSRGYATHMVGKWHLGFCNWKYTPTRRGFDSFFGNLFGSNDYYQHIANGEFFPEFKATSWLTSGPLSLIKSSLRMTSKVVIKGTDFRFNETVYREAIGHYATELFSERAVTVIERHDKAKPLFLYLAFKSPHGPLQVPKRYERRCKKIKSKSRRIYCGMVAALDEAVGNVTKALFRTGLTDNLLLVFTSDNGGAVYVGGNNLPLRGAKTSLWEGGTRVPAFVFSPTLLGKRGYKHSGLFHGVDWLPTFAHVAGASTDQIRSIDGINQWQMLTKGRLSQRSEFVYNLDNQEKNGAIRFGDWKLIAGRAGVFNKWYPVMGEHVHNTDFDKDNTTDDSTYMLFNIKADPSERFDQFSLEPTVAAAMVEKLDRWRGLMVPAQSADSHPRADPSLYDGVWTPGWC</sequence>
<evidence type="ECO:0000256" key="6">
    <source>
        <dbReference type="ARBA" id="ARBA00023180"/>
    </source>
</evidence>
<dbReference type="Gene3D" id="3.40.720.10">
    <property type="entry name" value="Alkaline Phosphatase, subunit A"/>
    <property type="match status" value="1"/>
</dbReference>
<gene>
    <name evidence="9" type="ORF">V1264_003611</name>
</gene>
<evidence type="ECO:0000313" key="10">
    <source>
        <dbReference type="Proteomes" id="UP001374579"/>
    </source>
</evidence>
<keyword evidence="4" id="KW-0378">Hydrolase</keyword>
<dbReference type="AlphaFoldDB" id="A0AAN9B552"/>
<dbReference type="PROSITE" id="PS00523">
    <property type="entry name" value="SULFATASE_1"/>
    <property type="match status" value="1"/>
</dbReference>
<keyword evidence="10" id="KW-1185">Reference proteome</keyword>
<evidence type="ECO:0000259" key="8">
    <source>
        <dbReference type="Pfam" id="PF00884"/>
    </source>
</evidence>
<feature type="domain" description="Sulfatase N-terminal" evidence="8">
    <location>
        <begin position="30"/>
        <end position="371"/>
    </location>
</feature>
<comment type="similarity">
    <text evidence="2">Belongs to the sulfatase family.</text>
</comment>
<organism evidence="9 10">
    <name type="scientific">Littorina saxatilis</name>
    <dbReference type="NCBI Taxonomy" id="31220"/>
    <lineage>
        <taxon>Eukaryota</taxon>
        <taxon>Metazoa</taxon>
        <taxon>Spiralia</taxon>
        <taxon>Lophotrochozoa</taxon>
        <taxon>Mollusca</taxon>
        <taxon>Gastropoda</taxon>
        <taxon>Caenogastropoda</taxon>
        <taxon>Littorinimorpha</taxon>
        <taxon>Littorinoidea</taxon>
        <taxon>Littorinidae</taxon>
        <taxon>Littorina</taxon>
    </lineage>
</organism>
<reference evidence="9 10" key="1">
    <citation type="submission" date="2024-02" db="EMBL/GenBank/DDBJ databases">
        <title>Chromosome-scale genome assembly of the rough periwinkle Littorina saxatilis.</title>
        <authorList>
            <person name="De Jode A."/>
            <person name="Faria R."/>
            <person name="Formenti G."/>
            <person name="Sims Y."/>
            <person name="Smith T.P."/>
            <person name="Tracey A."/>
            <person name="Wood J.M.D."/>
            <person name="Zagrodzka Z.B."/>
            <person name="Johannesson K."/>
            <person name="Butlin R.K."/>
            <person name="Leder E.H."/>
        </authorList>
    </citation>
    <scope>NUCLEOTIDE SEQUENCE [LARGE SCALE GENOMIC DNA]</scope>
    <source>
        <strain evidence="9">Snail1</strain>
        <tissue evidence="9">Muscle</tissue>
    </source>
</reference>
<protein>
    <recommendedName>
        <fullName evidence="8">Sulfatase N-terminal domain-containing protein</fullName>
    </recommendedName>
</protein>
<evidence type="ECO:0000256" key="2">
    <source>
        <dbReference type="ARBA" id="ARBA00008779"/>
    </source>
</evidence>
<dbReference type="PANTHER" id="PTHR10342">
    <property type="entry name" value="ARYLSULFATASE"/>
    <property type="match status" value="1"/>
</dbReference>
<name>A0AAN9B552_9CAEN</name>
<dbReference type="Pfam" id="PF00884">
    <property type="entry name" value="Sulfatase"/>
    <property type="match status" value="1"/>
</dbReference>
<dbReference type="InterPro" id="IPR000917">
    <property type="entry name" value="Sulfatase_N"/>
</dbReference>
<evidence type="ECO:0000313" key="9">
    <source>
        <dbReference type="EMBL" id="KAK7099476.1"/>
    </source>
</evidence>
<dbReference type="CDD" id="cd16029">
    <property type="entry name" value="4-S"/>
    <property type="match status" value="1"/>
</dbReference>
<evidence type="ECO:0000256" key="1">
    <source>
        <dbReference type="ARBA" id="ARBA00001913"/>
    </source>
</evidence>
<evidence type="ECO:0000256" key="4">
    <source>
        <dbReference type="ARBA" id="ARBA00022801"/>
    </source>
</evidence>
<evidence type="ECO:0000256" key="5">
    <source>
        <dbReference type="ARBA" id="ARBA00022837"/>
    </source>
</evidence>
<feature type="signal peptide" evidence="7">
    <location>
        <begin position="1"/>
        <end position="27"/>
    </location>
</feature>
<dbReference type="GO" id="GO:0046872">
    <property type="term" value="F:metal ion binding"/>
    <property type="evidence" value="ECO:0007669"/>
    <property type="project" value="UniProtKB-KW"/>
</dbReference>
<keyword evidence="3" id="KW-0479">Metal-binding</keyword>
<dbReference type="EMBL" id="JBAMIC010000012">
    <property type="protein sequence ID" value="KAK7099476.1"/>
    <property type="molecule type" value="Genomic_DNA"/>
</dbReference>
<keyword evidence="5" id="KW-0106">Calcium</keyword>
<dbReference type="PANTHER" id="PTHR10342:SF274">
    <property type="entry name" value="ARYLSULFATASE B"/>
    <property type="match status" value="1"/>
</dbReference>
<comment type="cofactor">
    <cofactor evidence="1">
        <name>Ca(2+)</name>
        <dbReference type="ChEBI" id="CHEBI:29108"/>
    </cofactor>
</comment>
<feature type="chain" id="PRO_5043006718" description="Sulfatase N-terminal domain-containing protein" evidence="7">
    <location>
        <begin position="28"/>
        <end position="518"/>
    </location>
</feature>
<dbReference type="Proteomes" id="UP001374579">
    <property type="component" value="Unassembled WGS sequence"/>
</dbReference>
<dbReference type="Gene3D" id="3.30.1120.10">
    <property type="match status" value="1"/>
</dbReference>
<evidence type="ECO:0000256" key="3">
    <source>
        <dbReference type="ARBA" id="ARBA00022723"/>
    </source>
</evidence>
<dbReference type="InterPro" id="IPR017850">
    <property type="entry name" value="Alkaline_phosphatase_core_sf"/>
</dbReference>
<dbReference type="SUPFAM" id="SSF53649">
    <property type="entry name" value="Alkaline phosphatase-like"/>
    <property type="match status" value="1"/>
</dbReference>
<dbReference type="GO" id="GO:0008484">
    <property type="term" value="F:sulfuric ester hydrolase activity"/>
    <property type="evidence" value="ECO:0007669"/>
    <property type="project" value="InterPro"/>
</dbReference>
<comment type="caution">
    <text evidence="9">The sequence shown here is derived from an EMBL/GenBank/DDBJ whole genome shotgun (WGS) entry which is preliminary data.</text>
</comment>
<dbReference type="PROSITE" id="PS00149">
    <property type="entry name" value="SULFATASE_2"/>
    <property type="match status" value="1"/>
</dbReference>
<evidence type="ECO:0000256" key="7">
    <source>
        <dbReference type="SAM" id="SignalP"/>
    </source>
</evidence>